<dbReference type="InterPro" id="IPR049012">
    <property type="entry name" value="Mutator_transp_dom"/>
</dbReference>
<reference evidence="2 3" key="1">
    <citation type="submission" date="2023-02" db="EMBL/GenBank/DDBJ databases">
        <title>LHISI_Scaffold_Assembly.</title>
        <authorList>
            <person name="Stuart O.P."/>
            <person name="Cleave R."/>
            <person name="Magrath M.J.L."/>
            <person name="Mikheyev A.S."/>
        </authorList>
    </citation>
    <scope>NUCLEOTIDE SEQUENCE [LARGE SCALE GENOMIC DNA]</scope>
    <source>
        <strain evidence="2">Daus_M_001</strain>
        <tissue evidence="2">Leg muscle</tissue>
    </source>
</reference>
<comment type="caution">
    <text evidence="2">The sequence shown here is derived from an EMBL/GenBank/DDBJ whole genome shotgun (WGS) entry which is preliminary data.</text>
</comment>
<evidence type="ECO:0000313" key="2">
    <source>
        <dbReference type="EMBL" id="KAJ8879571.1"/>
    </source>
</evidence>
<dbReference type="Proteomes" id="UP001159363">
    <property type="component" value="Chromosome 6"/>
</dbReference>
<proteinExistence type="predicted"/>
<evidence type="ECO:0000313" key="3">
    <source>
        <dbReference type="Proteomes" id="UP001159363"/>
    </source>
</evidence>
<feature type="domain" description="Mutator-like transposase" evidence="1">
    <location>
        <begin position="3"/>
        <end position="176"/>
    </location>
</feature>
<accession>A0ABQ9H5K3</accession>
<dbReference type="Pfam" id="PF20700">
    <property type="entry name" value="Mutator"/>
    <property type="match status" value="1"/>
</dbReference>
<gene>
    <name evidence="2" type="ORF">PR048_020179</name>
</gene>
<evidence type="ECO:0000259" key="1">
    <source>
        <dbReference type="Pfam" id="PF20700"/>
    </source>
</evidence>
<dbReference type="EMBL" id="JARBHB010000007">
    <property type="protein sequence ID" value="KAJ8879571.1"/>
    <property type="molecule type" value="Genomic_DNA"/>
</dbReference>
<name>A0ABQ9H5K3_9NEOP</name>
<sequence length="183" mass="20112">MHCMSNKTSLKHVKKVSEAINDAALQSMLDVSQEEKAIAIRDGNVDSGVVPICTVVAVGAWCKRSYKTNYASLSGVESIVGFKTGKVLYVGVRNRYCFICVSCQNAKQTPPSHMCFLDWKKNIIAVGFLQSGKLLGLKFNNLIVEILTVSKMVDYTNCALMLTGDGDSSVHRKQLETMPMILI</sequence>
<keyword evidence="3" id="KW-1185">Reference proteome</keyword>
<protein>
    <recommendedName>
        <fullName evidence="1">Mutator-like transposase domain-containing protein</fullName>
    </recommendedName>
</protein>
<organism evidence="2 3">
    <name type="scientific">Dryococelus australis</name>
    <dbReference type="NCBI Taxonomy" id="614101"/>
    <lineage>
        <taxon>Eukaryota</taxon>
        <taxon>Metazoa</taxon>
        <taxon>Ecdysozoa</taxon>
        <taxon>Arthropoda</taxon>
        <taxon>Hexapoda</taxon>
        <taxon>Insecta</taxon>
        <taxon>Pterygota</taxon>
        <taxon>Neoptera</taxon>
        <taxon>Polyneoptera</taxon>
        <taxon>Phasmatodea</taxon>
        <taxon>Verophasmatodea</taxon>
        <taxon>Anareolatae</taxon>
        <taxon>Phasmatidae</taxon>
        <taxon>Eurycanthinae</taxon>
        <taxon>Dryococelus</taxon>
    </lineage>
</organism>